<dbReference type="Proteomes" id="UP001233999">
    <property type="component" value="Unassembled WGS sequence"/>
</dbReference>
<keyword evidence="3" id="KW-1185">Reference proteome</keyword>
<name>A0AAD8EDM5_DIPPU</name>
<evidence type="ECO:0000256" key="1">
    <source>
        <dbReference type="SAM" id="Phobius"/>
    </source>
</evidence>
<feature type="non-terminal residue" evidence="2">
    <location>
        <position position="145"/>
    </location>
</feature>
<comment type="caution">
    <text evidence="2">The sequence shown here is derived from an EMBL/GenBank/DDBJ whole genome shotgun (WGS) entry which is preliminary data.</text>
</comment>
<gene>
    <name evidence="2" type="ORF">L9F63_019868</name>
</gene>
<keyword evidence="1" id="KW-1133">Transmembrane helix</keyword>
<reference evidence="2" key="2">
    <citation type="submission" date="2023-05" db="EMBL/GenBank/DDBJ databases">
        <authorList>
            <person name="Fouks B."/>
        </authorList>
    </citation>
    <scope>NUCLEOTIDE SEQUENCE</scope>
    <source>
        <strain evidence="2">Stay&amp;Tobe</strain>
        <tissue evidence="2">Testes</tissue>
    </source>
</reference>
<evidence type="ECO:0000313" key="3">
    <source>
        <dbReference type="Proteomes" id="UP001233999"/>
    </source>
</evidence>
<sequence>YLESMQKQNSWSIHNSKDKKNDALRPRSFLEHKNMKLPLERQLFKLQQWNKTKQCRTYIISQNSIGYATANYNCCMGNNAKWYFIYTLTHMNPVLHLTSVMLANMIIYISIMTVSAFFISIYSFRLTSHMYFLGAGILRKKKRPK</sequence>
<organism evidence="2 3">
    <name type="scientific">Diploptera punctata</name>
    <name type="common">Pacific beetle cockroach</name>
    <dbReference type="NCBI Taxonomy" id="6984"/>
    <lineage>
        <taxon>Eukaryota</taxon>
        <taxon>Metazoa</taxon>
        <taxon>Ecdysozoa</taxon>
        <taxon>Arthropoda</taxon>
        <taxon>Hexapoda</taxon>
        <taxon>Insecta</taxon>
        <taxon>Pterygota</taxon>
        <taxon>Neoptera</taxon>
        <taxon>Polyneoptera</taxon>
        <taxon>Dictyoptera</taxon>
        <taxon>Blattodea</taxon>
        <taxon>Blaberoidea</taxon>
        <taxon>Blaberidae</taxon>
        <taxon>Diplopterinae</taxon>
        <taxon>Diploptera</taxon>
    </lineage>
</organism>
<protein>
    <submittedName>
        <fullName evidence="2">Uncharacterized protein</fullName>
    </submittedName>
</protein>
<dbReference type="AlphaFoldDB" id="A0AAD8EDM5"/>
<feature type="transmembrane region" description="Helical" evidence="1">
    <location>
        <begin position="94"/>
        <end position="111"/>
    </location>
</feature>
<reference evidence="2" key="1">
    <citation type="journal article" date="2023" name="IScience">
        <title>Live-bearing cockroach genome reveals convergent evolutionary mechanisms linked to viviparity in insects and beyond.</title>
        <authorList>
            <person name="Fouks B."/>
            <person name="Harrison M.C."/>
            <person name="Mikhailova A.A."/>
            <person name="Marchal E."/>
            <person name="English S."/>
            <person name="Carruthers M."/>
            <person name="Jennings E.C."/>
            <person name="Chiamaka E.L."/>
            <person name="Frigard R.A."/>
            <person name="Pippel M."/>
            <person name="Attardo G.M."/>
            <person name="Benoit J.B."/>
            <person name="Bornberg-Bauer E."/>
            <person name="Tobe S.S."/>
        </authorList>
    </citation>
    <scope>NUCLEOTIDE SEQUENCE</scope>
    <source>
        <strain evidence="2">Stay&amp;Tobe</strain>
    </source>
</reference>
<evidence type="ECO:0000313" key="2">
    <source>
        <dbReference type="EMBL" id="KAJ9586468.1"/>
    </source>
</evidence>
<proteinExistence type="predicted"/>
<dbReference type="EMBL" id="JASPKZ010007153">
    <property type="protein sequence ID" value="KAJ9586468.1"/>
    <property type="molecule type" value="Genomic_DNA"/>
</dbReference>
<keyword evidence="1" id="KW-0472">Membrane</keyword>
<accession>A0AAD8EDM5</accession>
<feature type="non-terminal residue" evidence="2">
    <location>
        <position position="1"/>
    </location>
</feature>
<keyword evidence="1" id="KW-0812">Transmembrane</keyword>